<protein>
    <recommendedName>
        <fullName evidence="1">C2H2-type domain-containing protein</fullName>
    </recommendedName>
</protein>
<dbReference type="AlphaFoldDB" id="A0A7J3SKQ1"/>
<feature type="domain" description="C2H2-type" evidence="1">
    <location>
        <begin position="30"/>
        <end position="50"/>
    </location>
</feature>
<comment type="caution">
    <text evidence="2">The sequence shown here is derived from an EMBL/GenBank/DDBJ whole genome shotgun (WGS) entry which is preliminary data.</text>
</comment>
<proteinExistence type="predicted"/>
<dbReference type="InterPro" id="IPR013087">
    <property type="entry name" value="Znf_C2H2_type"/>
</dbReference>
<dbReference type="PROSITE" id="PS00028">
    <property type="entry name" value="ZINC_FINGER_C2H2_1"/>
    <property type="match status" value="1"/>
</dbReference>
<reference evidence="2" key="1">
    <citation type="journal article" date="2020" name="mSystems">
        <title>Genome- and Community-Level Interaction Insights into Carbon Utilization and Element Cycling Functions of Hydrothermarchaeota in Hydrothermal Sediment.</title>
        <authorList>
            <person name="Zhou Z."/>
            <person name="Liu Y."/>
            <person name="Xu W."/>
            <person name="Pan J."/>
            <person name="Luo Z.H."/>
            <person name="Li M."/>
        </authorList>
    </citation>
    <scope>NUCLEOTIDE SEQUENCE [LARGE SCALE GENOMIC DNA]</scope>
    <source>
        <strain evidence="2">SpSt-885</strain>
    </source>
</reference>
<evidence type="ECO:0000313" key="2">
    <source>
        <dbReference type="EMBL" id="HGZ60154.1"/>
    </source>
</evidence>
<name>A0A7J3SKQ1_9CREN</name>
<gene>
    <name evidence="2" type="ORF">ENW83_02980</name>
</gene>
<sequence length="70" mass="8100">MSATEACDRFKEPSLSELKNLLKERGWLYCLTCKKTIVDEEELEKHFMKHMIIGEILIDDAVFEEAHAGD</sequence>
<accession>A0A7J3SKQ1</accession>
<organism evidence="2">
    <name type="scientific">Fervidicoccus fontis</name>
    <dbReference type="NCBI Taxonomy" id="683846"/>
    <lineage>
        <taxon>Archaea</taxon>
        <taxon>Thermoproteota</taxon>
        <taxon>Thermoprotei</taxon>
        <taxon>Fervidicoccales</taxon>
        <taxon>Fervidicoccaceae</taxon>
        <taxon>Fervidicoccus</taxon>
    </lineage>
</organism>
<dbReference type="EMBL" id="DTLS01000083">
    <property type="protein sequence ID" value="HGZ60154.1"/>
    <property type="molecule type" value="Genomic_DNA"/>
</dbReference>
<evidence type="ECO:0000259" key="1">
    <source>
        <dbReference type="PROSITE" id="PS00028"/>
    </source>
</evidence>